<dbReference type="STRING" id="286727.SAMN02982917_0025"/>
<name>A0A1X7HQX1_9PROT</name>
<dbReference type="Proteomes" id="UP000192936">
    <property type="component" value="Unassembled WGS sequence"/>
</dbReference>
<dbReference type="RefSeq" id="WP_085091858.1">
    <property type="nucleotide sequence ID" value="NZ_FXAK01000010.1"/>
</dbReference>
<gene>
    <name evidence="1" type="ORF">SAMN02982917_0025</name>
</gene>
<reference evidence="1 2" key="1">
    <citation type="submission" date="2017-04" db="EMBL/GenBank/DDBJ databases">
        <authorList>
            <person name="Afonso C.L."/>
            <person name="Miller P.J."/>
            <person name="Scott M.A."/>
            <person name="Spackman E."/>
            <person name="Goraichik I."/>
            <person name="Dimitrov K.M."/>
            <person name="Suarez D.L."/>
            <person name="Swayne D.E."/>
        </authorList>
    </citation>
    <scope>NUCLEOTIDE SEQUENCE [LARGE SCALE GENOMIC DNA]</scope>
    <source>
        <strain evidence="1 2">A2P</strain>
    </source>
</reference>
<protein>
    <submittedName>
        <fullName evidence="1">Uncharacterized protein</fullName>
    </submittedName>
</protein>
<evidence type="ECO:0000313" key="2">
    <source>
        <dbReference type="Proteomes" id="UP000192936"/>
    </source>
</evidence>
<organism evidence="1 2">
    <name type="scientific">Azospirillum oryzae</name>
    <dbReference type="NCBI Taxonomy" id="286727"/>
    <lineage>
        <taxon>Bacteria</taxon>
        <taxon>Pseudomonadati</taxon>
        <taxon>Pseudomonadota</taxon>
        <taxon>Alphaproteobacteria</taxon>
        <taxon>Rhodospirillales</taxon>
        <taxon>Azospirillaceae</taxon>
        <taxon>Azospirillum</taxon>
    </lineage>
</organism>
<sequence length="136" mass="15818">MTTQHEGRYPAPPENYLPALEGVDNLWRRGVKVPVTMLCDLDRLDPDEAIAGGRDFLNDPNGLEPGTNRSRSYWHGWRVARMNRDPDGPDGIDIAHRELTRRIYWWLNRSYSDSRVAREPHRYADLERAYRNGEAV</sequence>
<evidence type="ECO:0000313" key="1">
    <source>
        <dbReference type="EMBL" id="SMF90878.1"/>
    </source>
</evidence>
<accession>A0A1X7HQX1</accession>
<dbReference type="EMBL" id="FXAK01000010">
    <property type="protein sequence ID" value="SMF90878.1"/>
    <property type="molecule type" value="Genomic_DNA"/>
</dbReference>
<proteinExistence type="predicted"/>
<dbReference type="OrthoDB" id="7281406at2"/>
<dbReference type="AlphaFoldDB" id="A0A1X7HQX1"/>